<dbReference type="AlphaFoldDB" id="A0A0G0M8V4"/>
<organism evidence="1 2">
    <name type="scientific">Candidatus Woesebacteria bacterium GW2011_GWB1_39_12</name>
    <dbReference type="NCBI Taxonomy" id="1618574"/>
    <lineage>
        <taxon>Bacteria</taxon>
        <taxon>Candidatus Woeseibacteriota</taxon>
    </lineage>
</organism>
<dbReference type="Proteomes" id="UP000033881">
    <property type="component" value="Unassembled WGS sequence"/>
</dbReference>
<accession>A0A0G0M8V4</accession>
<sequence length="138" mass="16865">MNELNSDQFLQKVKPHYRRDIRLRAAERDVRRCFWWVGESHGKHIFGPWRRGEDILHPSGLDAIFFKMCVDYQSWDIWRVDSENNPKLVISLTYRDLECLATMKKLHDKLDYSLSKQWNDICIKWIRIWWQELERQNG</sequence>
<dbReference type="STRING" id="1618574.UT24_C0011G0022"/>
<dbReference type="EMBL" id="LBWB01000011">
    <property type="protein sequence ID" value="KKR00569.1"/>
    <property type="molecule type" value="Genomic_DNA"/>
</dbReference>
<proteinExistence type="predicted"/>
<comment type="caution">
    <text evidence="1">The sequence shown here is derived from an EMBL/GenBank/DDBJ whole genome shotgun (WGS) entry which is preliminary data.</text>
</comment>
<gene>
    <name evidence="1" type="ORF">UT24_C0011G0022</name>
</gene>
<name>A0A0G0M8V4_9BACT</name>
<protein>
    <submittedName>
        <fullName evidence="1">Uncharacterized protein</fullName>
    </submittedName>
</protein>
<reference evidence="1 2" key="1">
    <citation type="journal article" date="2015" name="Nature">
        <title>rRNA introns, odd ribosomes, and small enigmatic genomes across a large radiation of phyla.</title>
        <authorList>
            <person name="Brown C.T."/>
            <person name="Hug L.A."/>
            <person name="Thomas B.C."/>
            <person name="Sharon I."/>
            <person name="Castelle C.J."/>
            <person name="Singh A."/>
            <person name="Wilkins M.J."/>
            <person name="Williams K.H."/>
            <person name="Banfield J.F."/>
        </authorList>
    </citation>
    <scope>NUCLEOTIDE SEQUENCE [LARGE SCALE GENOMIC DNA]</scope>
</reference>
<evidence type="ECO:0000313" key="1">
    <source>
        <dbReference type="EMBL" id="KKR00569.1"/>
    </source>
</evidence>
<evidence type="ECO:0000313" key="2">
    <source>
        <dbReference type="Proteomes" id="UP000033881"/>
    </source>
</evidence>